<dbReference type="RefSeq" id="WP_344695520.1">
    <property type="nucleotide sequence ID" value="NZ_BAABBR010000001.1"/>
</dbReference>
<comment type="caution">
    <text evidence="2">The sequence shown here is derived from an EMBL/GenBank/DDBJ whole genome shotgun (WGS) entry which is preliminary data.</text>
</comment>
<protein>
    <recommendedName>
        <fullName evidence="4">Protein TonB</fullName>
    </recommendedName>
</protein>
<sequence>MPWQPRRSDRRKSLALVIALHVALGTALVIGLAVQPLARRVPPLVTFDVLPPIRPTPPTEDRKEGAKERAGAADREAKPAPVVLPQPSVRLPAPTPLATADDKAPETAAAPSAGASAKAGPGQGAGGSGTGVGGGGTGGAGIGAGAGLGSEARLLSGNLTRGDYRRIRNFGALRGQAVLALEVGPAGRLTRCTPLASSGDGALDEELCRLLARTRWEPARDRAGLPVPVSLRYVATWDRD</sequence>
<feature type="compositionally biased region" description="Low complexity" evidence="1">
    <location>
        <begin position="106"/>
        <end position="120"/>
    </location>
</feature>
<organism evidence="2 3">
    <name type="scientific">Sphingomonas rosea</name>
    <dbReference type="NCBI Taxonomy" id="335605"/>
    <lineage>
        <taxon>Bacteria</taxon>
        <taxon>Pseudomonadati</taxon>
        <taxon>Pseudomonadota</taxon>
        <taxon>Alphaproteobacteria</taxon>
        <taxon>Sphingomonadales</taxon>
        <taxon>Sphingomonadaceae</taxon>
        <taxon>Sphingomonas</taxon>
    </lineage>
</organism>
<dbReference type="Proteomes" id="UP001424459">
    <property type="component" value="Unassembled WGS sequence"/>
</dbReference>
<evidence type="ECO:0000313" key="3">
    <source>
        <dbReference type="Proteomes" id="UP001424459"/>
    </source>
</evidence>
<gene>
    <name evidence="2" type="ORF">GCM10022281_06040</name>
</gene>
<accession>A0ABP7TQ34</accession>
<reference evidence="3" key="1">
    <citation type="journal article" date="2019" name="Int. J. Syst. Evol. Microbiol.">
        <title>The Global Catalogue of Microorganisms (GCM) 10K type strain sequencing project: providing services to taxonomists for standard genome sequencing and annotation.</title>
        <authorList>
            <consortium name="The Broad Institute Genomics Platform"/>
            <consortium name="The Broad Institute Genome Sequencing Center for Infectious Disease"/>
            <person name="Wu L."/>
            <person name="Ma J."/>
        </authorList>
    </citation>
    <scope>NUCLEOTIDE SEQUENCE [LARGE SCALE GENOMIC DNA]</scope>
    <source>
        <strain evidence="3">JCM 17564</strain>
    </source>
</reference>
<name>A0ABP7TQ34_9SPHN</name>
<keyword evidence="3" id="KW-1185">Reference proteome</keyword>
<evidence type="ECO:0000313" key="2">
    <source>
        <dbReference type="EMBL" id="GAA4029640.1"/>
    </source>
</evidence>
<feature type="compositionally biased region" description="Basic and acidic residues" evidence="1">
    <location>
        <begin position="59"/>
        <end position="78"/>
    </location>
</feature>
<dbReference type="EMBL" id="BAABBR010000001">
    <property type="protein sequence ID" value="GAA4029640.1"/>
    <property type="molecule type" value="Genomic_DNA"/>
</dbReference>
<evidence type="ECO:0008006" key="4">
    <source>
        <dbReference type="Google" id="ProtNLM"/>
    </source>
</evidence>
<feature type="compositionally biased region" description="Gly residues" evidence="1">
    <location>
        <begin position="121"/>
        <end position="132"/>
    </location>
</feature>
<feature type="region of interest" description="Disordered" evidence="1">
    <location>
        <begin position="49"/>
        <end position="132"/>
    </location>
</feature>
<evidence type="ECO:0000256" key="1">
    <source>
        <dbReference type="SAM" id="MobiDB-lite"/>
    </source>
</evidence>
<proteinExistence type="predicted"/>
<dbReference type="SUPFAM" id="SSF74653">
    <property type="entry name" value="TolA/TonB C-terminal domain"/>
    <property type="match status" value="1"/>
</dbReference>
<dbReference type="Gene3D" id="3.30.1150.10">
    <property type="match status" value="1"/>
</dbReference>